<keyword evidence="4" id="KW-0233">DNA recombination</keyword>
<evidence type="ECO:0000256" key="4">
    <source>
        <dbReference type="ARBA" id="ARBA00023172"/>
    </source>
</evidence>
<evidence type="ECO:0000256" key="3">
    <source>
        <dbReference type="ARBA" id="ARBA00023125"/>
    </source>
</evidence>
<dbReference type="GO" id="GO:0015074">
    <property type="term" value="P:DNA integration"/>
    <property type="evidence" value="ECO:0007669"/>
    <property type="project" value="UniProtKB-KW"/>
</dbReference>
<dbReference type="GO" id="GO:0003677">
    <property type="term" value="F:DNA binding"/>
    <property type="evidence" value="ECO:0007669"/>
    <property type="project" value="UniProtKB-KW"/>
</dbReference>
<dbReference type="Pfam" id="PF14659">
    <property type="entry name" value="Phage_int_SAM_3"/>
    <property type="match status" value="1"/>
</dbReference>
<dbReference type="HOGENOM" id="CLU_027562_17_0_9"/>
<dbReference type="OrthoDB" id="9803188at2"/>
<accession>A0A0D4CI31</accession>
<evidence type="ECO:0000259" key="5">
    <source>
        <dbReference type="PROSITE" id="PS51898"/>
    </source>
</evidence>
<dbReference type="InterPro" id="IPR050090">
    <property type="entry name" value="Tyrosine_recombinase_XerCD"/>
</dbReference>
<keyword evidence="3" id="KW-0238">DNA-binding</keyword>
<protein>
    <submittedName>
        <fullName evidence="6">Integrase</fullName>
    </submittedName>
</protein>
<feature type="domain" description="Tyr recombinase" evidence="5">
    <location>
        <begin position="187"/>
        <end position="387"/>
    </location>
</feature>
<dbReference type="CDD" id="cd01189">
    <property type="entry name" value="INT_ICEBs1_C_like"/>
    <property type="match status" value="1"/>
</dbReference>
<gene>
    <name evidence="6" type="ORF">LBLM1_00990</name>
</gene>
<dbReference type="InterPro" id="IPR004107">
    <property type="entry name" value="Integrase_SAM-like_N"/>
</dbReference>
<name>A0A0D4CI31_LIMMU</name>
<dbReference type="AlphaFoldDB" id="A0A0D4CI31"/>
<organism evidence="6 7">
    <name type="scientific">Limosilactobacillus mucosae LM1</name>
    <dbReference type="NCBI Taxonomy" id="1130798"/>
    <lineage>
        <taxon>Bacteria</taxon>
        <taxon>Bacillati</taxon>
        <taxon>Bacillota</taxon>
        <taxon>Bacilli</taxon>
        <taxon>Lactobacillales</taxon>
        <taxon>Lactobacillaceae</taxon>
        <taxon>Limosilactobacillus</taxon>
    </lineage>
</organism>
<evidence type="ECO:0000256" key="1">
    <source>
        <dbReference type="ARBA" id="ARBA00008857"/>
    </source>
</evidence>
<sequence>MATTKYQSVYKQPATNGHKAYFYYSLYLGRDPLTGKKIIKKSRLDSLGNRFKTARDAHLEVERLQEEYHSGKTIMTKDVTISKFINDVFKPTYKNNVEESTWMARQPIFKSIIKRFGDKRLSKLQPSDCLKFRNWLLDDDTGYSQSFASMVYGLFRQILDTAVELDYLSQNPSRQKKITGAISKGHHIINYWTLEEFKQVVSKCYLGDVEGALAYTMLNLYYFTGMRVSEALALWWNDVDLDHGYIKVDHTLTNTKDPSKKRKNYTKTVSGMRTIDIPQDLVELLKWWKKVQYDNLPQKGDDHYVLSATDQPMHRSSVNNIVNRYADLAGVHRIQAKELRASHASLLINKYNVDILAVSQRLGHAKPTTTLKYYAEMWRGRNREVADQLNGAMSNMSHPDHSLVNFSGNQYVKM</sequence>
<evidence type="ECO:0000313" key="7">
    <source>
        <dbReference type="Proteomes" id="UP000003645"/>
    </source>
</evidence>
<dbReference type="PANTHER" id="PTHR30349">
    <property type="entry name" value="PHAGE INTEGRASE-RELATED"/>
    <property type="match status" value="1"/>
</dbReference>
<keyword evidence="7" id="KW-1185">Reference proteome</keyword>
<evidence type="ECO:0000256" key="2">
    <source>
        <dbReference type="ARBA" id="ARBA00022908"/>
    </source>
</evidence>
<reference evidence="6 7" key="1">
    <citation type="journal article" date="2012" name="J. Bacteriol.">
        <title>Genome sequence of Lactobacillus mucosae LM1, isolated from piglet feces.</title>
        <authorList>
            <person name="Lee J.H."/>
            <person name="Valeriano V.D."/>
            <person name="Shin Y.R."/>
            <person name="Chae J.P."/>
            <person name="Kim G.B."/>
            <person name="Ham J.S."/>
            <person name="Chun J."/>
            <person name="Kang D.K."/>
        </authorList>
    </citation>
    <scope>NUCLEOTIDE SEQUENCE [LARGE SCALE GENOMIC DNA]</scope>
    <source>
        <strain evidence="6 7">LM1</strain>
    </source>
</reference>
<dbReference type="InterPro" id="IPR011010">
    <property type="entry name" value="DNA_brk_join_enz"/>
</dbReference>
<comment type="similarity">
    <text evidence="1">Belongs to the 'phage' integrase family.</text>
</comment>
<dbReference type="Proteomes" id="UP000003645">
    <property type="component" value="Chromosome"/>
</dbReference>
<dbReference type="SUPFAM" id="SSF56349">
    <property type="entry name" value="DNA breaking-rejoining enzymes"/>
    <property type="match status" value="1"/>
</dbReference>
<dbReference type="Pfam" id="PF00589">
    <property type="entry name" value="Phage_integrase"/>
    <property type="match status" value="1"/>
</dbReference>
<dbReference type="Gene3D" id="1.10.150.130">
    <property type="match status" value="1"/>
</dbReference>
<keyword evidence="2" id="KW-0229">DNA integration</keyword>
<dbReference type="GO" id="GO:0006310">
    <property type="term" value="P:DNA recombination"/>
    <property type="evidence" value="ECO:0007669"/>
    <property type="project" value="UniProtKB-KW"/>
</dbReference>
<dbReference type="EMBL" id="CP011013">
    <property type="protein sequence ID" value="AJT49817.1"/>
    <property type="molecule type" value="Genomic_DNA"/>
</dbReference>
<dbReference type="InterPro" id="IPR002104">
    <property type="entry name" value="Integrase_catalytic"/>
</dbReference>
<dbReference type="RefSeq" id="WP_006500725.1">
    <property type="nucleotide sequence ID" value="NZ_CP011013.1"/>
</dbReference>
<dbReference type="InterPro" id="IPR013762">
    <property type="entry name" value="Integrase-like_cat_sf"/>
</dbReference>
<dbReference type="PANTHER" id="PTHR30349:SF64">
    <property type="entry name" value="PROPHAGE INTEGRASE INTD-RELATED"/>
    <property type="match status" value="1"/>
</dbReference>
<dbReference type="KEGG" id="lmu:LBLM1_00990"/>
<dbReference type="Gene3D" id="1.10.443.10">
    <property type="entry name" value="Intergrase catalytic core"/>
    <property type="match status" value="1"/>
</dbReference>
<dbReference type="InterPro" id="IPR010998">
    <property type="entry name" value="Integrase_recombinase_N"/>
</dbReference>
<evidence type="ECO:0000313" key="6">
    <source>
        <dbReference type="EMBL" id="AJT49817.1"/>
    </source>
</evidence>
<dbReference type="STRING" id="1130798.LBLM1_00990"/>
<dbReference type="PROSITE" id="PS51898">
    <property type="entry name" value="TYR_RECOMBINASE"/>
    <property type="match status" value="1"/>
</dbReference>
<proteinExistence type="inferred from homology"/>